<feature type="signal peptide" evidence="2">
    <location>
        <begin position="1"/>
        <end position="22"/>
    </location>
</feature>
<feature type="chain" id="PRO_5030653163" description="YCII-related domain-containing protein" evidence="2">
    <location>
        <begin position="23"/>
        <end position="143"/>
    </location>
</feature>
<comment type="caution">
    <text evidence="4">The sequence shown here is derived from an EMBL/GenBank/DDBJ whole genome shotgun (WGS) entry which is preliminary data.</text>
</comment>
<evidence type="ECO:0000256" key="1">
    <source>
        <dbReference type="ARBA" id="ARBA00007689"/>
    </source>
</evidence>
<organism evidence="4 5">
    <name type="scientific">Eiseniibacteriota bacterium</name>
    <dbReference type="NCBI Taxonomy" id="2212470"/>
    <lineage>
        <taxon>Bacteria</taxon>
        <taxon>Candidatus Eiseniibacteriota</taxon>
    </lineage>
</organism>
<dbReference type="AlphaFoldDB" id="A0A7Y2ECI4"/>
<gene>
    <name evidence="4" type="ORF">HKN21_11980</name>
</gene>
<dbReference type="SUPFAM" id="SSF54909">
    <property type="entry name" value="Dimeric alpha+beta barrel"/>
    <property type="match status" value="1"/>
</dbReference>
<feature type="domain" description="YCII-related" evidence="3">
    <location>
        <begin position="47"/>
        <end position="122"/>
    </location>
</feature>
<dbReference type="InterPro" id="IPR011008">
    <property type="entry name" value="Dimeric_a/b-barrel"/>
</dbReference>
<reference evidence="4 5" key="1">
    <citation type="submission" date="2020-03" db="EMBL/GenBank/DDBJ databases">
        <title>Metabolic flexibility allows generalist bacteria to become dominant in a frequently disturbed ecosystem.</title>
        <authorList>
            <person name="Chen Y.-J."/>
            <person name="Leung P.M."/>
            <person name="Bay S.K."/>
            <person name="Hugenholtz P."/>
            <person name="Kessler A.J."/>
            <person name="Shelley G."/>
            <person name="Waite D.W."/>
            <person name="Cook P.L."/>
            <person name="Greening C."/>
        </authorList>
    </citation>
    <scope>NUCLEOTIDE SEQUENCE [LARGE SCALE GENOMIC DNA]</scope>
    <source>
        <strain evidence="4">SS_bin_28</strain>
    </source>
</reference>
<keyword evidence="2" id="KW-0732">Signal</keyword>
<evidence type="ECO:0000313" key="5">
    <source>
        <dbReference type="Proteomes" id="UP000547674"/>
    </source>
</evidence>
<accession>A0A7Y2ECI4</accession>
<dbReference type="InterPro" id="IPR005545">
    <property type="entry name" value="YCII"/>
</dbReference>
<evidence type="ECO:0000313" key="4">
    <source>
        <dbReference type="EMBL" id="NNF07470.1"/>
    </source>
</evidence>
<dbReference type="Pfam" id="PF03795">
    <property type="entry name" value="YCII"/>
    <property type="match status" value="1"/>
</dbReference>
<dbReference type="Proteomes" id="UP000547674">
    <property type="component" value="Unassembled WGS sequence"/>
</dbReference>
<protein>
    <recommendedName>
        <fullName evidence="3">YCII-related domain-containing protein</fullName>
    </recommendedName>
</protein>
<name>A0A7Y2ECI4_UNCEI</name>
<dbReference type="EMBL" id="JABDJR010000484">
    <property type="protein sequence ID" value="NNF07470.1"/>
    <property type="molecule type" value="Genomic_DNA"/>
</dbReference>
<evidence type="ECO:0000256" key="2">
    <source>
        <dbReference type="SAM" id="SignalP"/>
    </source>
</evidence>
<dbReference type="Gene3D" id="3.30.70.1060">
    <property type="entry name" value="Dimeric alpha+beta barrel"/>
    <property type="match status" value="1"/>
</dbReference>
<comment type="similarity">
    <text evidence="1">Belongs to the YciI family.</text>
</comment>
<proteinExistence type="inferred from homology"/>
<sequence length="143" mass="15552">MKRIAAVLVLILSLGVSPGLHAHEEAKDINAMSQYVVGLIYKGDAWKPGDAEGIQELQMAHLANIGRLAEEGLLALAGPFADDGDLRGLFFFNVKTVEEAQKLVDSDPAVMAGQLRVELHPWWGTALLATFYNDAVERAKQEP</sequence>
<evidence type="ECO:0000259" key="3">
    <source>
        <dbReference type="Pfam" id="PF03795"/>
    </source>
</evidence>